<feature type="non-terminal residue" evidence="2">
    <location>
        <position position="1"/>
    </location>
</feature>
<keyword evidence="1" id="KW-0472">Membrane</keyword>
<name>Q5C455_SCHJA</name>
<sequence length="115" mass="13864">LLLVDVIHFVIMILVMIHRYTLVNTYAIVKVIKPTRLQMNIIKMNRFCQIIFRVIIIDINYCVDYHRSTSLLNSFHSNRLIVIIHDTMLRIKWNIPLYDLYTNIKRHEYTPMFIG</sequence>
<protein>
    <submittedName>
        <fullName evidence="2">SJCHGC02107 protein</fullName>
    </submittedName>
</protein>
<evidence type="ECO:0000256" key="1">
    <source>
        <dbReference type="SAM" id="Phobius"/>
    </source>
</evidence>
<proteinExistence type="evidence at transcript level"/>
<organism evidence="2">
    <name type="scientific">Schistosoma japonicum</name>
    <name type="common">Blood fluke</name>
    <dbReference type="NCBI Taxonomy" id="6182"/>
    <lineage>
        <taxon>Eukaryota</taxon>
        <taxon>Metazoa</taxon>
        <taxon>Spiralia</taxon>
        <taxon>Lophotrochozoa</taxon>
        <taxon>Platyhelminthes</taxon>
        <taxon>Trematoda</taxon>
        <taxon>Digenea</taxon>
        <taxon>Strigeidida</taxon>
        <taxon>Schistosomatoidea</taxon>
        <taxon>Schistosomatidae</taxon>
        <taxon>Schistosoma</taxon>
    </lineage>
</organism>
<dbReference type="AlphaFoldDB" id="Q5C455"/>
<dbReference type="EMBL" id="AY809681">
    <property type="protein sequence ID" value="AAX25570.2"/>
    <property type="molecule type" value="mRNA"/>
</dbReference>
<keyword evidence="1" id="KW-1133">Transmembrane helix</keyword>
<evidence type="ECO:0000313" key="2">
    <source>
        <dbReference type="EMBL" id="AAX25570.2"/>
    </source>
</evidence>
<feature type="transmembrane region" description="Helical" evidence="1">
    <location>
        <begin position="6"/>
        <end position="29"/>
    </location>
</feature>
<accession>Q5C455</accession>
<keyword evidence="1" id="KW-0812">Transmembrane</keyword>
<reference evidence="2" key="1">
    <citation type="journal article" date="2006" name="PLoS Pathog.">
        <title>New perspectives on host-parasite interplay by comparative transcriptomic and proteomic analyses of Schistosoma japonicum.</title>
        <authorList>
            <person name="Liu F."/>
            <person name="Lu J."/>
            <person name="Hu W."/>
            <person name="Wang S.Y."/>
            <person name="Cui S.J."/>
            <person name="Chi M."/>
            <person name="Yan Q."/>
            <person name="Wang X.R."/>
            <person name="Song H.D."/>
            <person name="Xu X.N."/>
            <person name="Wang J.J."/>
            <person name="Zhang X.L."/>
            <person name="Zhang X."/>
            <person name="Wang Z.Q."/>
            <person name="Xue C.L."/>
            <person name="Brindley P.J."/>
            <person name="McManus D.P."/>
            <person name="Yang P.Y."/>
            <person name="Feng Z."/>
            <person name="Chen Z."/>
            <person name="Han Z.G."/>
        </authorList>
    </citation>
    <scope>NUCLEOTIDE SEQUENCE</scope>
</reference>